<feature type="domain" description="UBA" evidence="5">
    <location>
        <begin position="18"/>
        <end position="59"/>
    </location>
</feature>
<dbReference type="GO" id="GO:0005829">
    <property type="term" value="C:cytosol"/>
    <property type="evidence" value="ECO:0007669"/>
    <property type="project" value="TreeGrafter"/>
</dbReference>
<dbReference type="Pfam" id="PF22562">
    <property type="entry name" value="UBA_7"/>
    <property type="match status" value="1"/>
</dbReference>
<dbReference type="FunFam" id="3.40.1490.10:FF:000002">
    <property type="entry name" value="Peptidyl-tRNA hydrolase 2, mitochondrial"/>
    <property type="match status" value="1"/>
</dbReference>
<protein>
    <recommendedName>
        <fullName evidence="1">peptidyl-tRNA hydrolase</fullName>
        <ecNumber evidence="1">3.1.1.29</ecNumber>
    </recommendedName>
</protein>
<dbReference type="GO" id="GO:0004045">
    <property type="term" value="F:peptidyl-tRNA hydrolase activity"/>
    <property type="evidence" value="ECO:0007669"/>
    <property type="project" value="UniProtKB-EC"/>
</dbReference>
<dbReference type="Gene3D" id="3.40.1490.10">
    <property type="entry name" value="Bit1"/>
    <property type="match status" value="1"/>
</dbReference>
<proteinExistence type="inferred from homology"/>
<name>A0A815WB81_ADIRI</name>
<evidence type="ECO:0000259" key="5">
    <source>
        <dbReference type="PROSITE" id="PS50030"/>
    </source>
</evidence>
<dbReference type="InterPro" id="IPR023476">
    <property type="entry name" value="Pep_tRNA_hydro_II_dom_sf"/>
</dbReference>
<evidence type="ECO:0000256" key="1">
    <source>
        <dbReference type="ARBA" id="ARBA00013260"/>
    </source>
</evidence>
<comment type="caution">
    <text evidence="6">The sequence shown here is derived from an EMBL/GenBank/DDBJ whole genome shotgun (WGS) entry which is preliminary data.</text>
</comment>
<keyword evidence="7" id="KW-1185">Reference proteome</keyword>
<dbReference type="InterPro" id="IPR009060">
    <property type="entry name" value="UBA-like_sf"/>
</dbReference>
<comment type="catalytic activity">
    <reaction evidence="4">
        <text>an N-acyl-L-alpha-aminoacyl-tRNA + H2O = an N-acyl-L-amino acid + a tRNA + H(+)</text>
        <dbReference type="Rhea" id="RHEA:54448"/>
        <dbReference type="Rhea" id="RHEA-COMP:10123"/>
        <dbReference type="Rhea" id="RHEA-COMP:13883"/>
        <dbReference type="ChEBI" id="CHEBI:15377"/>
        <dbReference type="ChEBI" id="CHEBI:15378"/>
        <dbReference type="ChEBI" id="CHEBI:59874"/>
        <dbReference type="ChEBI" id="CHEBI:78442"/>
        <dbReference type="ChEBI" id="CHEBI:138191"/>
        <dbReference type="EC" id="3.1.1.29"/>
    </reaction>
</comment>
<reference evidence="6" key="1">
    <citation type="submission" date="2021-02" db="EMBL/GenBank/DDBJ databases">
        <authorList>
            <person name="Nowell W R."/>
        </authorList>
    </citation>
    <scope>NUCLEOTIDE SEQUENCE</scope>
</reference>
<evidence type="ECO:0000313" key="7">
    <source>
        <dbReference type="Proteomes" id="UP000663828"/>
    </source>
</evidence>
<dbReference type="PROSITE" id="PS50030">
    <property type="entry name" value="UBA"/>
    <property type="match status" value="1"/>
</dbReference>
<dbReference type="NCBIfam" id="TIGR00283">
    <property type="entry name" value="arch_pth2"/>
    <property type="match status" value="1"/>
</dbReference>
<dbReference type="SUPFAM" id="SSF46934">
    <property type="entry name" value="UBA-like"/>
    <property type="match status" value="1"/>
</dbReference>
<accession>A0A815WB81</accession>
<evidence type="ECO:0000256" key="3">
    <source>
        <dbReference type="ARBA" id="ARBA00038050"/>
    </source>
</evidence>
<dbReference type="Proteomes" id="UP000663828">
    <property type="component" value="Unassembled WGS sequence"/>
</dbReference>
<evidence type="ECO:0000256" key="4">
    <source>
        <dbReference type="ARBA" id="ARBA00048707"/>
    </source>
</evidence>
<dbReference type="Pfam" id="PF01981">
    <property type="entry name" value="PTH2"/>
    <property type="match status" value="1"/>
</dbReference>
<sequence>MAEGGPQVTSASSSSYTDVNEQFLATLVEMGIPQETARQALKRVNNQSLDAALAVVFGESLPTSSNQTNVEQSTQVSQFDTLAIDERDVEPIPHKMLFVVNGSLQMSSGKMAAQVAHCAVSLYQKLLERRPKALEYWQEYGETKIVVRGQSTEELVDIESKAKTNRSIVTATIEDAGLTEIASGSLTCLGLFGTNEQLKPITGHLKLMQDCLKCSEQ</sequence>
<dbReference type="PANTHER" id="PTHR12649">
    <property type="entry name" value="PEPTIDYL-TRNA HYDROLASE 2"/>
    <property type="match status" value="1"/>
</dbReference>
<evidence type="ECO:0000313" key="6">
    <source>
        <dbReference type="EMBL" id="CAF1538675.1"/>
    </source>
</evidence>
<dbReference type="EC" id="3.1.1.29" evidence="1"/>
<dbReference type="InterPro" id="IPR002833">
    <property type="entry name" value="PTH2"/>
</dbReference>
<evidence type="ECO:0000256" key="2">
    <source>
        <dbReference type="ARBA" id="ARBA00022801"/>
    </source>
</evidence>
<dbReference type="EMBL" id="CAJNOR010004982">
    <property type="protein sequence ID" value="CAF1538675.1"/>
    <property type="molecule type" value="Genomic_DNA"/>
</dbReference>
<comment type="similarity">
    <text evidence="3">Belongs to the PTH2 family.</text>
</comment>
<dbReference type="PANTHER" id="PTHR12649:SF29">
    <property type="entry name" value="AMINOACYL-TRNA HYDROLASE"/>
    <property type="match status" value="1"/>
</dbReference>
<organism evidence="6 7">
    <name type="scientific">Adineta ricciae</name>
    <name type="common">Rotifer</name>
    <dbReference type="NCBI Taxonomy" id="249248"/>
    <lineage>
        <taxon>Eukaryota</taxon>
        <taxon>Metazoa</taxon>
        <taxon>Spiralia</taxon>
        <taxon>Gnathifera</taxon>
        <taxon>Rotifera</taxon>
        <taxon>Eurotatoria</taxon>
        <taxon>Bdelloidea</taxon>
        <taxon>Adinetida</taxon>
        <taxon>Adinetidae</taxon>
        <taxon>Adineta</taxon>
    </lineage>
</organism>
<dbReference type="Gene3D" id="1.10.8.10">
    <property type="entry name" value="DNA helicase RuvA subunit, C-terminal domain"/>
    <property type="match status" value="1"/>
</dbReference>
<dbReference type="SUPFAM" id="SSF102462">
    <property type="entry name" value="Peptidyl-tRNA hydrolase II"/>
    <property type="match status" value="1"/>
</dbReference>
<dbReference type="SMART" id="SM00165">
    <property type="entry name" value="UBA"/>
    <property type="match status" value="1"/>
</dbReference>
<dbReference type="InterPro" id="IPR015940">
    <property type="entry name" value="UBA"/>
</dbReference>
<dbReference type="AlphaFoldDB" id="A0A815WB81"/>
<keyword evidence="2" id="KW-0378">Hydrolase</keyword>
<gene>
    <name evidence="6" type="ORF">XAT740_LOCUS42013</name>
</gene>